<dbReference type="Gene3D" id="1.10.260.40">
    <property type="entry name" value="lambda repressor-like DNA-binding domains"/>
    <property type="match status" value="1"/>
</dbReference>
<dbReference type="SUPFAM" id="SSF47413">
    <property type="entry name" value="lambda repressor-like DNA-binding domains"/>
    <property type="match status" value="1"/>
</dbReference>
<dbReference type="CDD" id="cd00093">
    <property type="entry name" value="HTH_XRE"/>
    <property type="match status" value="1"/>
</dbReference>
<name>A0ABX1NMK0_9RHOO</name>
<dbReference type="Proteomes" id="UP000634522">
    <property type="component" value="Unassembled WGS sequence"/>
</dbReference>
<dbReference type="SMART" id="SM00530">
    <property type="entry name" value="HTH_XRE"/>
    <property type="match status" value="1"/>
</dbReference>
<proteinExistence type="predicted"/>
<evidence type="ECO:0000259" key="1">
    <source>
        <dbReference type="PROSITE" id="PS50943"/>
    </source>
</evidence>
<evidence type="ECO:0000313" key="2">
    <source>
        <dbReference type="EMBL" id="NMG00385.1"/>
    </source>
</evidence>
<dbReference type="EMBL" id="WTVS01000074">
    <property type="protein sequence ID" value="NMG00385.1"/>
    <property type="molecule type" value="Genomic_DNA"/>
</dbReference>
<feature type="domain" description="HTH cro/C1-type" evidence="1">
    <location>
        <begin position="16"/>
        <end position="70"/>
    </location>
</feature>
<dbReference type="Pfam" id="PF01381">
    <property type="entry name" value="HTH_3"/>
    <property type="match status" value="1"/>
</dbReference>
<dbReference type="RefSeq" id="WP_169142911.1">
    <property type="nucleotide sequence ID" value="NZ_WTVS01000074.1"/>
</dbReference>
<reference evidence="2 3" key="1">
    <citation type="submission" date="2019-12" db="EMBL/GenBank/DDBJ databases">
        <title>Comparative genomics gives insights into the taxonomy of the Azoarcus-Aromatoleum group and reveals separate origins of nif in the plant-associated Azoarcus and non-plant-associated Aromatoleum sub-groups.</title>
        <authorList>
            <person name="Lafos M."/>
            <person name="Maluk M."/>
            <person name="Batista M."/>
            <person name="Junghare M."/>
            <person name="Carmona M."/>
            <person name="Faoro H."/>
            <person name="Cruz L.M."/>
            <person name="Battistoni F."/>
            <person name="De Souza E."/>
            <person name="Pedrosa F."/>
            <person name="Chen W.-M."/>
            <person name="Poole P.S."/>
            <person name="Dixon R.A."/>
            <person name="James E.K."/>
        </authorList>
    </citation>
    <scope>NUCLEOTIDE SEQUENCE [LARGE SCALE GENOMIC DNA]</scope>
    <source>
        <strain evidence="2 3">T</strain>
    </source>
</reference>
<evidence type="ECO:0000313" key="3">
    <source>
        <dbReference type="Proteomes" id="UP000634522"/>
    </source>
</evidence>
<comment type="caution">
    <text evidence="2">The sequence shown here is derived from an EMBL/GenBank/DDBJ whole genome shotgun (WGS) entry which is preliminary data.</text>
</comment>
<accession>A0ABX1NMK0</accession>
<gene>
    <name evidence="2" type="ORF">GPA27_23690</name>
</gene>
<dbReference type="PROSITE" id="PS50943">
    <property type="entry name" value="HTH_CROC1"/>
    <property type="match status" value="1"/>
</dbReference>
<keyword evidence="3" id="KW-1185">Reference proteome</keyword>
<dbReference type="InterPro" id="IPR010982">
    <property type="entry name" value="Lambda_DNA-bd_dom_sf"/>
</dbReference>
<organism evidence="2 3">
    <name type="scientific">Aromatoleum toluolicum</name>
    <dbReference type="NCBI Taxonomy" id="90060"/>
    <lineage>
        <taxon>Bacteria</taxon>
        <taxon>Pseudomonadati</taxon>
        <taxon>Pseudomonadota</taxon>
        <taxon>Betaproteobacteria</taxon>
        <taxon>Rhodocyclales</taxon>
        <taxon>Rhodocyclaceae</taxon>
        <taxon>Aromatoleum</taxon>
    </lineage>
</organism>
<protein>
    <submittedName>
        <fullName evidence="2">Helix-turn-helix domain-containing protein</fullName>
    </submittedName>
</protein>
<dbReference type="InterPro" id="IPR001387">
    <property type="entry name" value="Cro/C1-type_HTH"/>
</dbReference>
<sequence length="80" mass="9048">MYVGLVRTTGQLSPLLQRLRKARGWSQTHLGARIGLSQERISAIERAPESVSFDQLLTVLMALNAEFIVQTREPVEDDPW</sequence>